<dbReference type="Proteomes" id="UP001054252">
    <property type="component" value="Unassembled WGS sequence"/>
</dbReference>
<dbReference type="EMBL" id="BPVZ01000029">
    <property type="protein sequence ID" value="GKV08994.1"/>
    <property type="molecule type" value="Genomic_DNA"/>
</dbReference>
<evidence type="ECO:0000259" key="4">
    <source>
        <dbReference type="Pfam" id="PF13966"/>
    </source>
</evidence>
<dbReference type="Gene3D" id="3.30.420.10">
    <property type="entry name" value="Ribonuclease H-like superfamily/Ribonuclease H"/>
    <property type="match status" value="1"/>
</dbReference>
<dbReference type="Pfam" id="PF00078">
    <property type="entry name" value="RVT_1"/>
    <property type="match status" value="1"/>
</dbReference>
<dbReference type="CDD" id="cd01650">
    <property type="entry name" value="RT_nLTR_like"/>
    <property type="match status" value="1"/>
</dbReference>
<name>A0AAV5J333_9ROSI</name>
<dbReference type="Pfam" id="PF13456">
    <property type="entry name" value="RVT_3"/>
    <property type="match status" value="1"/>
</dbReference>
<dbReference type="InterPro" id="IPR036397">
    <property type="entry name" value="RNaseH_sf"/>
</dbReference>
<feature type="domain" description="RNase H type-1" evidence="3">
    <location>
        <begin position="974"/>
        <end position="1072"/>
    </location>
</feature>
<dbReference type="GO" id="GO:0003676">
    <property type="term" value="F:nucleic acid binding"/>
    <property type="evidence" value="ECO:0007669"/>
    <property type="project" value="InterPro"/>
</dbReference>
<proteinExistence type="predicted"/>
<dbReference type="InterPro" id="IPR043502">
    <property type="entry name" value="DNA/RNA_pol_sf"/>
</dbReference>
<dbReference type="InterPro" id="IPR012337">
    <property type="entry name" value="RNaseH-like_sf"/>
</dbReference>
<dbReference type="InterPro" id="IPR044730">
    <property type="entry name" value="RNase_H-like_dom_plant"/>
</dbReference>
<dbReference type="SUPFAM" id="SSF56219">
    <property type="entry name" value="DNase I-like"/>
    <property type="match status" value="1"/>
</dbReference>
<dbReference type="InterPro" id="IPR005135">
    <property type="entry name" value="Endo/exonuclease/phosphatase"/>
</dbReference>
<protein>
    <recommendedName>
        <fullName evidence="7">Reverse transcriptase</fullName>
    </recommendedName>
</protein>
<evidence type="ECO:0000259" key="1">
    <source>
        <dbReference type="Pfam" id="PF00078"/>
    </source>
</evidence>
<accession>A0AAV5J333</accession>
<dbReference type="SUPFAM" id="SSF56672">
    <property type="entry name" value="DNA/RNA polymerases"/>
    <property type="match status" value="1"/>
</dbReference>
<dbReference type="PANTHER" id="PTHR46890:SF48">
    <property type="entry name" value="RNA-DIRECTED DNA POLYMERASE"/>
    <property type="match status" value="1"/>
</dbReference>
<dbReference type="InterPro" id="IPR052343">
    <property type="entry name" value="Retrotransposon-Effector_Assoc"/>
</dbReference>
<dbReference type="InterPro" id="IPR036691">
    <property type="entry name" value="Endo/exonu/phosph_ase_sf"/>
</dbReference>
<evidence type="ECO:0000313" key="5">
    <source>
        <dbReference type="EMBL" id="GKV08994.1"/>
    </source>
</evidence>
<dbReference type="Pfam" id="PF03372">
    <property type="entry name" value="Exo_endo_phos"/>
    <property type="match status" value="1"/>
</dbReference>
<evidence type="ECO:0000313" key="6">
    <source>
        <dbReference type="Proteomes" id="UP001054252"/>
    </source>
</evidence>
<reference evidence="5 6" key="1">
    <citation type="journal article" date="2021" name="Commun. Biol.">
        <title>The genome of Shorea leprosula (Dipterocarpaceae) highlights the ecological relevance of drought in aseasonal tropical rainforests.</title>
        <authorList>
            <person name="Ng K.K.S."/>
            <person name="Kobayashi M.J."/>
            <person name="Fawcett J.A."/>
            <person name="Hatakeyama M."/>
            <person name="Paape T."/>
            <person name="Ng C.H."/>
            <person name="Ang C.C."/>
            <person name="Tnah L.H."/>
            <person name="Lee C.T."/>
            <person name="Nishiyama T."/>
            <person name="Sese J."/>
            <person name="O'Brien M.J."/>
            <person name="Copetti D."/>
            <person name="Mohd Noor M.I."/>
            <person name="Ong R.C."/>
            <person name="Putra M."/>
            <person name="Sireger I.Z."/>
            <person name="Indrioko S."/>
            <person name="Kosugi Y."/>
            <person name="Izuno A."/>
            <person name="Isagi Y."/>
            <person name="Lee S.L."/>
            <person name="Shimizu K.K."/>
        </authorList>
    </citation>
    <scope>NUCLEOTIDE SEQUENCE [LARGE SCALE GENOMIC DNA]</scope>
    <source>
        <strain evidence="5">214</strain>
    </source>
</reference>
<dbReference type="PANTHER" id="PTHR46890">
    <property type="entry name" value="NON-LTR RETROLELEMENT REVERSE TRANSCRIPTASE-LIKE PROTEIN-RELATED"/>
    <property type="match status" value="1"/>
</dbReference>
<dbReference type="InterPro" id="IPR002156">
    <property type="entry name" value="RNaseH_domain"/>
</dbReference>
<comment type="caution">
    <text evidence="5">The sequence shown here is derived from an EMBL/GenBank/DDBJ whole genome shotgun (WGS) entry which is preliminary data.</text>
</comment>
<dbReference type="SUPFAM" id="SSF53098">
    <property type="entry name" value="Ribonuclease H-like"/>
    <property type="match status" value="1"/>
</dbReference>
<dbReference type="InterPro" id="IPR026960">
    <property type="entry name" value="RVT-Znf"/>
</dbReference>
<organism evidence="5 6">
    <name type="scientific">Rubroshorea leprosula</name>
    <dbReference type="NCBI Taxonomy" id="152421"/>
    <lineage>
        <taxon>Eukaryota</taxon>
        <taxon>Viridiplantae</taxon>
        <taxon>Streptophyta</taxon>
        <taxon>Embryophyta</taxon>
        <taxon>Tracheophyta</taxon>
        <taxon>Spermatophyta</taxon>
        <taxon>Magnoliopsida</taxon>
        <taxon>eudicotyledons</taxon>
        <taxon>Gunneridae</taxon>
        <taxon>Pentapetalae</taxon>
        <taxon>rosids</taxon>
        <taxon>malvids</taxon>
        <taxon>Malvales</taxon>
        <taxon>Dipterocarpaceae</taxon>
        <taxon>Rubroshorea</taxon>
    </lineage>
</organism>
<feature type="domain" description="Reverse transcriptase zinc-binding" evidence="4">
    <location>
        <begin position="801"/>
        <end position="868"/>
    </location>
</feature>
<dbReference type="InterPro" id="IPR000477">
    <property type="entry name" value="RT_dom"/>
</dbReference>
<dbReference type="Pfam" id="PF13966">
    <property type="entry name" value="zf-RVT"/>
    <property type="match status" value="1"/>
</dbReference>
<dbReference type="AlphaFoldDB" id="A0AAV5J333"/>
<dbReference type="CDD" id="cd06222">
    <property type="entry name" value="RNase_H_like"/>
    <property type="match status" value="1"/>
</dbReference>
<feature type="domain" description="Reverse transcriptase" evidence="1">
    <location>
        <begin position="444"/>
        <end position="598"/>
    </location>
</feature>
<keyword evidence="6" id="KW-1185">Reference proteome</keyword>
<sequence length="1101" mass="126980">MSLFCWNCRGLGNPRAVRCLIELVGLKQPAVVFLCETLLDQRGMEKVRRRLGFNHCFVVDKLGRSGGLAVLWKSDTKLPLVSFSQNHIDMEVEGMGAGSWRFTGYYGHPERHNRRRSWKLLRELATKSELPWEVVEVCNLIEVQMVGGYFTWRRGSVEEKLDRSLATPNWRALFPRAKVRLLPPLSSNHSPLWITLNSHYKRRNRCRRRFRFEDMELRDPRCTEIVKSSWSFIVSGGRWNSLLQKISLCSMNLQGWNALHFGHVQQRLKQCMESLESLRNNPPSIPTQDEEKRVLAETEEWLEREELMWRQRSREIWLQEGDRNTRFFHKKASKRRDRNRVEKLMNAEGEWKCEFAKLQTIVTSYFSSLFSSISPNNIEQVTSCLSPRVTEADNAFLLQMFTKTEIKKALHHMHPLKALGPDGLLLGFFQHFWDVVKEDVVQTMADLRPISLCNVIFRVIAKVLANRFKLVLQKVISQEQSAFLPNRLITDNFMFAYEILQYMRNRKARKWGWQAIKLDMSKAFDRVEWPYLEQVMRAIGFANGWIRLILSCVSSVKYEVLLNGREAGRITPTRGLRQGDPLSPYLFILCAEGLTAMIVEARLRKLAISKKAGGLGFRAMREFNLSMLGKQGGRFLTCPDSLAMRFMKAKYFPRMDFLHAELKSPCSFTWRSIWYSSNLQKQGCRRLIGDGRSTEIWGDPWLPGNEQFYVQSPRPEGCTLRFVNELINEETTSWRRDLVLETFNAHEAQLILAMPLSWMRREDSWVWHFTKHGNFTVHSGYHRAINMARSHAGPSASSTIFGGNRLWSLEIPQKVRLLIWNAYKNVIPTKDNLHKKRVEVDLECPMCGVEKESVFHCLISCSLARAIWFGCPLNLHVFELQVDDIATFFDNTLCILGKEQLELFCLLCCSLWNSRNDALWNRHGISPQQIIQRALTFMTKYKQSVLSRGRGAAVVQKATETRWHPPDLGFIKLNVMVAMACKGQGAVEPEVAEACSLRRALHWAQSLAFRRIIVESDCATIVSAITSEPFNMNSSLGLILLDCKTLLASFESCRIQHVRRAGNAAAHELAPRALTAEADEFWVDDIPVSIEHIVTGDRSFN</sequence>
<evidence type="ECO:0000259" key="3">
    <source>
        <dbReference type="Pfam" id="PF13456"/>
    </source>
</evidence>
<dbReference type="GO" id="GO:0004523">
    <property type="term" value="F:RNA-DNA hybrid ribonuclease activity"/>
    <property type="evidence" value="ECO:0007669"/>
    <property type="project" value="InterPro"/>
</dbReference>
<gene>
    <name evidence="5" type="ORF">SLEP1_g20560</name>
</gene>
<dbReference type="Gene3D" id="3.60.10.10">
    <property type="entry name" value="Endonuclease/exonuclease/phosphatase"/>
    <property type="match status" value="1"/>
</dbReference>
<evidence type="ECO:0008006" key="7">
    <source>
        <dbReference type="Google" id="ProtNLM"/>
    </source>
</evidence>
<evidence type="ECO:0000259" key="2">
    <source>
        <dbReference type="Pfam" id="PF03372"/>
    </source>
</evidence>
<feature type="domain" description="Endonuclease/exonuclease/phosphatase" evidence="2">
    <location>
        <begin position="6"/>
        <end position="122"/>
    </location>
</feature>